<dbReference type="EMBL" id="UZAI01021910">
    <property type="protein sequence ID" value="VDP56825.1"/>
    <property type="molecule type" value="Genomic_DNA"/>
</dbReference>
<dbReference type="AlphaFoldDB" id="A0A183NC22"/>
<name>A0A183NC22_9TREM</name>
<gene>
    <name evidence="2" type="ORF">SMRZ_LOCUS25847</name>
</gene>
<organism evidence="2 3">
    <name type="scientific">Schistosoma margrebowiei</name>
    <dbReference type="NCBI Taxonomy" id="48269"/>
    <lineage>
        <taxon>Eukaryota</taxon>
        <taxon>Metazoa</taxon>
        <taxon>Spiralia</taxon>
        <taxon>Lophotrochozoa</taxon>
        <taxon>Platyhelminthes</taxon>
        <taxon>Trematoda</taxon>
        <taxon>Digenea</taxon>
        <taxon>Strigeidida</taxon>
        <taxon>Schistosomatoidea</taxon>
        <taxon>Schistosomatidae</taxon>
        <taxon>Schistosoma</taxon>
    </lineage>
</organism>
<evidence type="ECO:0000313" key="2">
    <source>
        <dbReference type="EMBL" id="VDP56825.1"/>
    </source>
</evidence>
<feature type="compositionally biased region" description="Low complexity" evidence="1">
    <location>
        <begin position="71"/>
        <end position="82"/>
    </location>
</feature>
<evidence type="ECO:0000256" key="1">
    <source>
        <dbReference type="SAM" id="MobiDB-lite"/>
    </source>
</evidence>
<dbReference type="Proteomes" id="UP000277204">
    <property type="component" value="Unassembled WGS sequence"/>
</dbReference>
<dbReference type="STRING" id="48269.A0A183NC22"/>
<accession>A0A183NC22</accession>
<protein>
    <submittedName>
        <fullName evidence="2">Uncharacterized protein</fullName>
    </submittedName>
</protein>
<evidence type="ECO:0000313" key="3">
    <source>
        <dbReference type="Proteomes" id="UP000277204"/>
    </source>
</evidence>
<proteinExistence type="predicted"/>
<feature type="region of interest" description="Disordered" evidence="1">
    <location>
        <begin position="71"/>
        <end position="97"/>
    </location>
</feature>
<reference evidence="2 3" key="1">
    <citation type="submission" date="2018-11" db="EMBL/GenBank/DDBJ databases">
        <authorList>
            <consortium name="Pathogen Informatics"/>
        </authorList>
    </citation>
    <scope>NUCLEOTIDE SEQUENCE [LARGE SCALE GENOMIC DNA]</scope>
    <source>
        <strain evidence="2 3">Zambia</strain>
    </source>
</reference>
<sequence>MHNNDKLGIHMSNELDKKRKAYRRCYSIQSDRSKQIHSIGNVILKSYSKIIDNETHPYLEHHQQLTQIKQKNQFLQQQQQQQGTHSEYHYEGGQPNSQLINPSSIISQCCGVKFNNFGHLNTRR</sequence>
<keyword evidence="3" id="KW-1185">Reference proteome</keyword>